<protein>
    <recommendedName>
        <fullName evidence="4">cysteine desulfurase</fullName>
        <ecNumber evidence="4">2.8.1.7</ecNumber>
    </recommendedName>
</protein>
<dbReference type="EC" id="2.8.1.7" evidence="4"/>
<dbReference type="AlphaFoldDB" id="A0A517Z293"/>
<evidence type="ECO:0000256" key="5">
    <source>
        <dbReference type="ARBA" id="ARBA00022679"/>
    </source>
</evidence>
<comment type="similarity">
    <text evidence="3">Belongs to the class-V pyridoxal-phosphate-dependent aminotransferase family. NifS/IscS subfamily.</text>
</comment>
<feature type="domain" description="Aminotransferase class V" evidence="12">
    <location>
        <begin position="5"/>
        <end position="373"/>
    </location>
</feature>
<accession>A0A517Z293</accession>
<keyword evidence="7" id="KW-0663">Pyridoxal phosphate</keyword>
<dbReference type="InterPro" id="IPR020578">
    <property type="entry name" value="Aminotrans_V_PyrdxlP_BS"/>
</dbReference>
<dbReference type="PANTHER" id="PTHR11601:SF34">
    <property type="entry name" value="CYSTEINE DESULFURASE"/>
    <property type="match status" value="1"/>
</dbReference>
<dbReference type="PIRSF" id="PIRSF005572">
    <property type="entry name" value="NifS"/>
    <property type="match status" value="1"/>
</dbReference>
<dbReference type="RefSeq" id="WP_145367235.1">
    <property type="nucleotide sequence ID" value="NZ_CP036275.1"/>
</dbReference>
<dbReference type="InterPro" id="IPR015421">
    <property type="entry name" value="PyrdxlP-dep_Trfase_major"/>
</dbReference>
<dbReference type="PANTHER" id="PTHR11601">
    <property type="entry name" value="CYSTEINE DESULFURYLASE FAMILY MEMBER"/>
    <property type="match status" value="1"/>
</dbReference>
<keyword evidence="9" id="KW-0411">Iron-sulfur</keyword>
<dbReference type="GO" id="GO:0046872">
    <property type="term" value="F:metal ion binding"/>
    <property type="evidence" value="ECO:0007669"/>
    <property type="project" value="UniProtKB-KW"/>
</dbReference>
<keyword evidence="8" id="KW-0408">Iron</keyword>
<gene>
    <name evidence="13" type="primary">iscS</name>
    <name evidence="13" type="ORF">Mal4_08770</name>
</gene>
<keyword evidence="14" id="KW-1185">Reference proteome</keyword>
<evidence type="ECO:0000256" key="4">
    <source>
        <dbReference type="ARBA" id="ARBA00012239"/>
    </source>
</evidence>
<sequence>MPERIYLDHHATTPVDPRVLEAMWPWFGERFGNASSISHSFGHEAADAVAQARAEVAGLIGCDPEELVFTSGATESNNLAIKGILQAAGDRPHVVVNAAEHRAVLDPVRRLRRQDVEATVVPVTSTGRVDPDAVLAAIRPETRLVSVMLANNEVGALNPVGEIARTCREQGILVHTDAAQAVGKIPVDVAELPVDLMSVTAHKLYGPKGIGALVARRGEARLPLVSQIDGGGHERGLRSGTLPVPLIVGFGVACRLARQERDEEAARLAALRNDLWRRLQELEDVILNGPPLDGAAGERLPGNLNVSFGGVDGDALMMRLAASPLAVSSGSACTSANPEPSHVLRAMGLSDRAARASLRFGLGRSTTAGEIEQAATIVGDVVRELRRLA</sequence>
<name>A0A517Z293_9PLAN</name>
<dbReference type="KEGG" id="mri:Mal4_08770"/>
<dbReference type="GO" id="GO:0051536">
    <property type="term" value="F:iron-sulfur cluster binding"/>
    <property type="evidence" value="ECO:0007669"/>
    <property type="project" value="UniProtKB-KW"/>
</dbReference>
<keyword evidence="5 13" id="KW-0808">Transferase</keyword>
<evidence type="ECO:0000256" key="1">
    <source>
        <dbReference type="ARBA" id="ARBA00001933"/>
    </source>
</evidence>
<evidence type="ECO:0000256" key="2">
    <source>
        <dbReference type="ARBA" id="ARBA00003120"/>
    </source>
</evidence>
<dbReference type="InterPro" id="IPR015422">
    <property type="entry name" value="PyrdxlP-dep_Trfase_small"/>
</dbReference>
<dbReference type="PROSITE" id="PS00595">
    <property type="entry name" value="AA_TRANSFER_CLASS_5"/>
    <property type="match status" value="1"/>
</dbReference>
<dbReference type="InterPro" id="IPR000192">
    <property type="entry name" value="Aminotrans_V_dom"/>
</dbReference>
<evidence type="ECO:0000256" key="6">
    <source>
        <dbReference type="ARBA" id="ARBA00022723"/>
    </source>
</evidence>
<comment type="catalytic activity">
    <reaction evidence="10">
        <text>(sulfur carrier)-H + L-cysteine = (sulfur carrier)-SH + L-alanine</text>
        <dbReference type="Rhea" id="RHEA:43892"/>
        <dbReference type="Rhea" id="RHEA-COMP:14737"/>
        <dbReference type="Rhea" id="RHEA-COMP:14739"/>
        <dbReference type="ChEBI" id="CHEBI:29917"/>
        <dbReference type="ChEBI" id="CHEBI:35235"/>
        <dbReference type="ChEBI" id="CHEBI:57972"/>
        <dbReference type="ChEBI" id="CHEBI:64428"/>
        <dbReference type="EC" id="2.8.1.7"/>
    </reaction>
</comment>
<dbReference type="Gene3D" id="3.40.640.10">
    <property type="entry name" value="Type I PLP-dependent aspartate aminotransferase-like (Major domain)"/>
    <property type="match status" value="1"/>
</dbReference>
<dbReference type="SUPFAM" id="SSF53383">
    <property type="entry name" value="PLP-dependent transferases"/>
    <property type="match status" value="1"/>
</dbReference>
<evidence type="ECO:0000313" key="14">
    <source>
        <dbReference type="Proteomes" id="UP000320496"/>
    </source>
</evidence>
<evidence type="ECO:0000313" key="13">
    <source>
        <dbReference type="EMBL" id="QDU36590.1"/>
    </source>
</evidence>
<dbReference type="Gene3D" id="1.10.260.50">
    <property type="match status" value="1"/>
</dbReference>
<comment type="function">
    <text evidence="2">Catalyzes the removal of elemental sulfur atoms from cysteine to produce alanine. Seems to participate in the biosynthesis of the nitrogenase metalloclusters by providing the inorganic sulfur required for the Fe-S core formation.</text>
</comment>
<dbReference type="OrthoDB" id="9808002at2"/>
<reference evidence="13 14" key="1">
    <citation type="submission" date="2019-02" db="EMBL/GenBank/DDBJ databases">
        <title>Deep-cultivation of Planctomycetes and their phenomic and genomic characterization uncovers novel biology.</title>
        <authorList>
            <person name="Wiegand S."/>
            <person name="Jogler M."/>
            <person name="Boedeker C."/>
            <person name="Pinto D."/>
            <person name="Vollmers J."/>
            <person name="Rivas-Marin E."/>
            <person name="Kohn T."/>
            <person name="Peeters S.H."/>
            <person name="Heuer A."/>
            <person name="Rast P."/>
            <person name="Oberbeckmann S."/>
            <person name="Bunk B."/>
            <person name="Jeske O."/>
            <person name="Meyerdierks A."/>
            <person name="Storesund J.E."/>
            <person name="Kallscheuer N."/>
            <person name="Luecker S."/>
            <person name="Lage O.M."/>
            <person name="Pohl T."/>
            <person name="Merkel B.J."/>
            <person name="Hornburger P."/>
            <person name="Mueller R.-W."/>
            <person name="Bruemmer F."/>
            <person name="Labrenz M."/>
            <person name="Spormann A.M."/>
            <person name="Op den Camp H."/>
            <person name="Overmann J."/>
            <person name="Amann R."/>
            <person name="Jetten M.S.M."/>
            <person name="Mascher T."/>
            <person name="Medema M.H."/>
            <person name="Devos D.P."/>
            <person name="Kaster A.-K."/>
            <person name="Ovreas L."/>
            <person name="Rohde M."/>
            <person name="Galperin M.Y."/>
            <person name="Jogler C."/>
        </authorList>
    </citation>
    <scope>NUCLEOTIDE SEQUENCE [LARGE SCALE GENOMIC DNA]</scope>
    <source>
        <strain evidence="13 14">Mal4</strain>
    </source>
</reference>
<dbReference type="Proteomes" id="UP000320496">
    <property type="component" value="Chromosome"/>
</dbReference>
<dbReference type="EMBL" id="CP036275">
    <property type="protein sequence ID" value="QDU36590.1"/>
    <property type="molecule type" value="Genomic_DNA"/>
</dbReference>
<evidence type="ECO:0000256" key="9">
    <source>
        <dbReference type="ARBA" id="ARBA00023014"/>
    </source>
</evidence>
<dbReference type="FunFam" id="3.40.640.10:FF:000084">
    <property type="entry name" value="IscS-like cysteine desulfurase"/>
    <property type="match status" value="1"/>
</dbReference>
<organism evidence="13 14">
    <name type="scientific">Maioricimonas rarisocia</name>
    <dbReference type="NCBI Taxonomy" id="2528026"/>
    <lineage>
        <taxon>Bacteria</taxon>
        <taxon>Pseudomonadati</taxon>
        <taxon>Planctomycetota</taxon>
        <taxon>Planctomycetia</taxon>
        <taxon>Planctomycetales</taxon>
        <taxon>Planctomycetaceae</taxon>
        <taxon>Maioricimonas</taxon>
    </lineage>
</organism>
<evidence type="ECO:0000256" key="8">
    <source>
        <dbReference type="ARBA" id="ARBA00023004"/>
    </source>
</evidence>
<keyword evidence="6" id="KW-0479">Metal-binding</keyword>
<evidence type="ECO:0000259" key="12">
    <source>
        <dbReference type="Pfam" id="PF00266"/>
    </source>
</evidence>
<comment type="cofactor">
    <cofactor evidence="1 11">
        <name>pyridoxal 5'-phosphate</name>
        <dbReference type="ChEBI" id="CHEBI:597326"/>
    </cofactor>
</comment>
<dbReference type="Gene3D" id="3.90.1150.10">
    <property type="entry name" value="Aspartate Aminotransferase, domain 1"/>
    <property type="match status" value="1"/>
</dbReference>
<proteinExistence type="inferred from homology"/>
<dbReference type="InterPro" id="IPR015424">
    <property type="entry name" value="PyrdxlP-dep_Trfase"/>
</dbReference>
<dbReference type="Pfam" id="PF00266">
    <property type="entry name" value="Aminotran_5"/>
    <property type="match status" value="1"/>
</dbReference>
<dbReference type="InterPro" id="IPR016454">
    <property type="entry name" value="Cysteine_dSase"/>
</dbReference>
<dbReference type="GO" id="GO:0031071">
    <property type="term" value="F:cysteine desulfurase activity"/>
    <property type="evidence" value="ECO:0007669"/>
    <property type="project" value="UniProtKB-EC"/>
</dbReference>
<evidence type="ECO:0000256" key="3">
    <source>
        <dbReference type="ARBA" id="ARBA00006490"/>
    </source>
</evidence>
<evidence type="ECO:0000256" key="11">
    <source>
        <dbReference type="RuleBase" id="RU004504"/>
    </source>
</evidence>
<evidence type="ECO:0000256" key="7">
    <source>
        <dbReference type="ARBA" id="ARBA00022898"/>
    </source>
</evidence>
<evidence type="ECO:0000256" key="10">
    <source>
        <dbReference type="ARBA" id="ARBA00050776"/>
    </source>
</evidence>